<feature type="signal peptide" evidence="3">
    <location>
        <begin position="1"/>
        <end position="25"/>
    </location>
</feature>
<reference evidence="6 7" key="1">
    <citation type="submission" date="2018-01" db="EMBL/GenBank/DDBJ databases">
        <title>The complete genome sequence of Chromatium okenii LaCa, a purple sulfur bacterium with a turbulent life.</title>
        <authorList>
            <person name="Luedin S.M."/>
            <person name="Liechti N."/>
            <person name="Storelli N."/>
            <person name="Danza F."/>
            <person name="Wittwer M."/>
            <person name="Pothier J.F."/>
            <person name="Tonolla M.A."/>
        </authorList>
    </citation>
    <scope>NUCLEOTIDE SEQUENCE [LARGE SCALE GENOMIC DNA]</scope>
    <source>
        <strain evidence="6 7">LaCa</strain>
    </source>
</reference>
<keyword evidence="7" id="KW-1185">Reference proteome</keyword>
<proteinExistence type="inferred from homology"/>
<gene>
    <name evidence="6" type="ORF">CXB77_10865</name>
</gene>
<dbReference type="GO" id="GO:0015562">
    <property type="term" value="F:efflux transmembrane transporter activity"/>
    <property type="evidence" value="ECO:0007669"/>
    <property type="project" value="TreeGrafter"/>
</dbReference>
<dbReference type="InterPro" id="IPR006143">
    <property type="entry name" value="RND_pump_MFP"/>
</dbReference>
<dbReference type="RefSeq" id="WP_105073890.1">
    <property type="nucleotide sequence ID" value="NZ_PPGH01000035.1"/>
</dbReference>
<dbReference type="Proteomes" id="UP000239936">
    <property type="component" value="Unassembled WGS sequence"/>
</dbReference>
<sequence>MKCQITPQSSLIALMLFAPLPLALADPNAPPPWVLTVPLEIAIATDWHLIGSVCARHEIPLAFRINGEIRERRVDVGAAVTAGQVLFQLDPRDVIEQRIAAEATVASARAETENAQRERERLADMLRKKLVSQQDYDRAATAARAASGQLTAAQAVLQQARYAIEYATLTAPAAGVMVAVSGQQGQVIAAGQIVATVAEAGAREIEVAVPETRRTKVPLTALALVLGQAKPLPVTLREVAETADPVMRTWAARYQFDDPAAAPALGTTITLRFAAETTTQRLRVPLGAVLEQAEGAMVWRVVDGRVQPESVTVLAVDDEFAEIQTTLPLGTPVVALGVNRLQPGQAVRMR</sequence>
<dbReference type="Pfam" id="PF25876">
    <property type="entry name" value="HH_MFP_RND"/>
    <property type="match status" value="1"/>
</dbReference>
<dbReference type="NCBIfam" id="TIGR01730">
    <property type="entry name" value="RND_mfp"/>
    <property type="match status" value="1"/>
</dbReference>
<dbReference type="Gene3D" id="2.40.420.20">
    <property type="match status" value="1"/>
</dbReference>
<evidence type="ECO:0000256" key="3">
    <source>
        <dbReference type="SAM" id="SignalP"/>
    </source>
</evidence>
<dbReference type="InterPro" id="IPR058624">
    <property type="entry name" value="MdtA-like_HH"/>
</dbReference>
<feature type="domain" description="Multidrug resistance protein MdtA-like barrel-sandwich hybrid" evidence="5">
    <location>
        <begin position="64"/>
        <end position="196"/>
    </location>
</feature>
<evidence type="ECO:0000313" key="6">
    <source>
        <dbReference type="EMBL" id="PQJ96263.1"/>
    </source>
</evidence>
<dbReference type="AlphaFoldDB" id="A0A2S7XRT5"/>
<evidence type="ECO:0000256" key="1">
    <source>
        <dbReference type="ARBA" id="ARBA00009477"/>
    </source>
</evidence>
<feature type="domain" description="Multidrug resistance protein MdtA-like alpha-helical hairpin" evidence="4">
    <location>
        <begin position="100"/>
        <end position="167"/>
    </location>
</feature>
<dbReference type="Gene3D" id="1.10.287.470">
    <property type="entry name" value="Helix hairpin bin"/>
    <property type="match status" value="1"/>
</dbReference>
<dbReference type="InterPro" id="IPR058625">
    <property type="entry name" value="MdtA-like_BSH"/>
</dbReference>
<dbReference type="Gene3D" id="2.40.30.170">
    <property type="match status" value="1"/>
</dbReference>
<feature type="chain" id="PRO_5015536232" evidence="3">
    <location>
        <begin position="26"/>
        <end position="350"/>
    </location>
</feature>
<dbReference type="EMBL" id="PPGH01000035">
    <property type="protein sequence ID" value="PQJ96263.1"/>
    <property type="molecule type" value="Genomic_DNA"/>
</dbReference>
<evidence type="ECO:0000313" key="7">
    <source>
        <dbReference type="Proteomes" id="UP000239936"/>
    </source>
</evidence>
<dbReference type="PANTHER" id="PTHR30469:SF18">
    <property type="entry name" value="RESISTANCE-NODULATION-CELL DIVISION (RND) EFFLUX MEMBRANE FUSION PROTEIN-RELATED"/>
    <property type="match status" value="1"/>
</dbReference>
<dbReference type="OrthoDB" id="9806939at2"/>
<organism evidence="6 7">
    <name type="scientific">Chromatium okenii</name>
    <dbReference type="NCBI Taxonomy" id="61644"/>
    <lineage>
        <taxon>Bacteria</taxon>
        <taxon>Pseudomonadati</taxon>
        <taxon>Pseudomonadota</taxon>
        <taxon>Gammaproteobacteria</taxon>
        <taxon>Chromatiales</taxon>
        <taxon>Chromatiaceae</taxon>
        <taxon>Chromatium</taxon>
    </lineage>
</organism>
<dbReference type="GO" id="GO:1990281">
    <property type="term" value="C:efflux pump complex"/>
    <property type="evidence" value="ECO:0007669"/>
    <property type="project" value="TreeGrafter"/>
</dbReference>
<protein>
    <submittedName>
        <fullName evidence="6">Efflux RND transporter periplasmic adaptor subunit</fullName>
    </submittedName>
</protein>
<name>A0A2S7XRT5_9GAMM</name>
<keyword evidence="2" id="KW-0175">Coiled coil</keyword>
<feature type="coiled-coil region" evidence="2">
    <location>
        <begin position="98"/>
        <end position="128"/>
    </location>
</feature>
<comment type="caution">
    <text evidence="6">The sequence shown here is derived from an EMBL/GenBank/DDBJ whole genome shotgun (WGS) entry which is preliminary data.</text>
</comment>
<accession>A0A2S7XRT5</accession>
<keyword evidence="3" id="KW-0732">Signal</keyword>
<evidence type="ECO:0000256" key="2">
    <source>
        <dbReference type="SAM" id="Coils"/>
    </source>
</evidence>
<dbReference type="Gene3D" id="2.40.50.100">
    <property type="match status" value="1"/>
</dbReference>
<dbReference type="Pfam" id="PF25917">
    <property type="entry name" value="BSH_RND"/>
    <property type="match status" value="1"/>
</dbReference>
<comment type="similarity">
    <text evidence="1">Belongs to the membrane fusion protein (MFP) (TC 8.A.1) family.</text>
</comment>
<dbReference type="PANTHER" id="PTHR30469">
    <property type="entry name" value="MULTIDRUG RESISTANCE PROTEIN MDTA"/>
    <property type="match status" value="1"/>
</dbReference>
<dbReference type="SUPFAM" id="SSF111369">
    <property type="entry name" value="HlyD-like secretion proteins"/>
    <property type="match status" value="1"/>
</dbReference>
<evidence type="ECO:0000259" key="5">
    <source>
        <dbReference type="Pfam" id="PF25917"/>
    </source>
</evidence>
<evidence type="ECO:0000259" key="4">
    <source>
        <dbReference type="Pfam" id="PF25876"/>
    </source>
</evidence>